<name>A0A7X0JC38_9SPHN</name>
<gene>
    <name evidence="2" type="ORF">F4693_001077</name>
</gene>
<dbReference type="Proteomes" id="UP000522313">
    <property type="component" value="Unassembled WGS sequence"/>
</dbReference>
<proteinExistence type="predicted"/>
<evidence type="ECO:0000259" key="1">
    <source>
        <dbReference type="Pfam" id="PF06057"/>
    </source>
</evidence>
<organism evidence="2 3">
    <name type="scientific">Sphingomonas endophytica</name>
    <dbReference type="NCBI Taxonomy" id="869719"/>
    <lineage>
        <taxon>Bacteria</taxon>
        <taxon>Pseudomonadati</taxon>
        <taxon>Pseudomonadota</taxon>
        <taxon>Alphaproteobacteria</taxon>
        <taxon>Sphingomonadales</taxon>
        <taxon>Sphingomonadaceae</taxon>
        <taxon>Sphingomonas</taxon>
    </lineage>
</organism>
<evidence type="ECO:0000313" key="2">
    <source>
        <dbReference type="EMBL" id="MBB6504112.1"/>
    </source>
</evidence>
<dbReference type="AlphaFoldDB" id="A0A7X0JC38"/>
<reference evidence="2 3" key="2">
    <citation type="submission" date="2020-08" db="EMBL/GenBank/DDBJ databases">
        <authorList>
            <person name="Partida-Martinez L."/>
            <person name="Huntemann M."/>
            <person name="Clum A."/>
            <person name="Wang J."/>
            <person name="Palaniappan K."/>
            <person name="Ritter S."/>
            <person name="Chen I.-M."/>
            <person name="Stamatis D."/>
            <person name="Reddy T."/>
            <person name="O'Malley R."/>
            <person name="Daum C."/>
            <person name="Shapiro N."/>
            <person name="Ivanova N."/>
            <person name="Kyrpides N."/>
            <person name="Woyke T."/>
        </authorList>
    </citation>
    <scope>NUCLEOTIDE SEQUENCE [LARGE SCALE GENOMIC DNA]</scope>
    <source>
        <strain evidence="2 3">AS3.13</strain>
    </source>
</reference>
<sequence>MPGPRRNRFAIAGATLAALMLLITDGVGYLGYFGGPVLRAFPATAPAPHGAQGTQVLFLSGDMGLNAGMAPRVIAALNAGGLSVLGFNSLTAFGTRRTPAQAVAIVAAAISRAERTPGTTRVVLIGQSFGADMLQYASAHLPHALRPAVARVILLVPGNTLLFKASPGGVLDGAPDAPALPSARRIDWTPLTCIQGAAESHSLCPLLRGPNMRRIALPGGHFMNYDVSLIARTLRGVIANGR</sequence>
<reference evidence="2 3" key="1">
    <citation type="submission" date="2020-08" db="EMBL/GenBank/DDBJ databases">
        <title>The Agave Microbiome: Exploring the role of microbial communities in plant adaptations to desert environments.</title>
        <authorList>
            <person name="Partida-Martinez L.P."/>
        </authorList>
    </citation>
    <scope>NUCLEOTIDE SEQUENCE [LARGE SCALE GENOMIC DNA]</scope>
    <source>
        <strain evidence="2 3">AS3.13</strain>
    </source>
</reference>
<evidence type="ECO:0000313" key="3">
    <source>
        <dbReference type="Proteomes" id="UP000522313"/>
    </source>
</evidence>
<feature type="domain" description="Bacterial virulence" evidence="1">
    <location>
        <begin position="56"/>
        <end position="234"/>
    </location>
</feature>
<dbReference type="InterPro" id="IPR010333">
    <property type="entry name" value="VirJ"/>
</dbReference>
<dbReference type="RefSeq" id="WP_184504432.1">
    <property type="nucleotide sequence ID" value="NZ_JACHBT010000005.1"/>
</dbReference>
<dbReference type="EMBL" id="JACHBT010000005">
    <property type="protein sequence ID" value="MBB6504112.1"/>
    <property type="molecule type" value="Genomic_DNA"/>
</dbReference>
<accession>A0A7X0JC38</accession>
<comment type="caution">
    <text evidence="2">The sequence shown here is derived from an EMBL/GenBank/DDBJ whole genome shotgun (WGS) entry which is preliminary data.</text>
</comment>
<dbReference type="Pfam" id="PF06057">
    <property type="entry name" value="VirJ"/>
    <property type="match status" value="1"/>
</dbReference>
<dbReference type="InterPro" id="IPR029058">
    <property type="entry name" value="AB_hydrolase_fold"/>
</dbReference>
<dbReference type="SUPFAM" id="SSF53474">
    <property type="entry name" value="alpha/beta-Hydrolases"/>
    <property type="match status" value="1"/>
</dbReference>
<protein>
    <submittedName>
        <fullName evidence="2">Type IV secretory pathway VirJ component</fullName>
    </submittedName>
</protein>
<dbReference type="Gene3D" id="3.40.50.1820">
    <property type="entry name" value="alpha/beta hydrolase"/>
    <property type="match status" value="1"/>
</dbReference>